<dbReference type="Gene3D" id="2.60.40.3960">
    <property type="entry name" value="Velvet domain"/>
    <property type="match status" value="1"/>
</dbReference>
<evidence type="ECO:0000256" key="1">
    <source>
        <dbReference type="ARBA" id="ARBA00004123"/>
    </source>
</evidence>
<evidence type="ECO:0000313" key="8">
    <source>
        <dbReference type="Proteomes" id="UP000789739"/>
    </source>
</evidence>
<evidence type="ECO:0000313" key="7">
    <source>
        <dbReference type="EMBL" id="CAG8493084.1"/>
    </source>
</evidence>
<dbReference type="PROSITE" id="PS51821">
    <property type="entry name" value="VELVET"/>
    <property type="match status" value="1"/>
</dbReference>
<dbReference type="OrthoDB" id="3056235at2759"/>
<dbReference type="GO" id="GO:0005634">
    <property type="term" value="C:nucleus"/>
    <property type="evidence" value="ECO:0007669"/>
    <property type="project" value="UniProtKB-SubCell"/>
</dbReference>
<gene>
    <name evidence="7" type="ORF">PBRASI_LOCUS2211</name>
</gene>
<protein>
    <submittedName>
        <fullName evidence="7">8578_t:CDS:1</fullName>
    </submittedName>
</protein>
<keyword evidence="2" id="KW-0805">Transcription regulation</keyword>
<dbReference type="AlphaFoldDB" id="A0A9N8WQD2"/>
<organism evidence="7 8">
    <name type="scientific">Paraglomus brasilianum</name>
    <dbReference type="NCBI Taxonomy" id="144538"/>
    <lineage>
        <taxon>Eukaryota</taxon>
        <taxon>Fungi</taxon>
        <taxon>Fungi incertae sedis</taxon>
        <taxon>Mucoromycota</taxon>
        <taxon>Glomeromycotina</taxon>
        <taxon>Glomeromycetes</taxon>
        <taxon>Paraglomerales</taxon>
        <taxon>Paraglomeraceae</taxon>
        <taxon>Paraglomus</taxon>
    </lineage>
</organism>
<comment type="caution">
    <text evidence="7">The sequence shown here is derived from an EMBL/GenBank/DDBJ whole genome shotgun (WGS) entry which is preliminary data.</text>
</comment>
<evidence type="ECO:0000256" key="5">
    <source>
        <dbReference type="SAM" id="MobiDB-lite"/>
    </source>
</evidence>
<dbReference type="InterPro" id="IPR038491">
    <property type="entry name" value="Velvet_dom_sf"/>
</dbReference>
<evidence type="ECO:0000256" key="3">
    <source>
        <dbReference type="ARBA" id="ARBA00023163"/>
    </source>
</evidence>
<feature type="domain" description="Velvet" evidence="6">
    <location>
        <begin position="9"/>
        <end position="216"/>
    </location>
</feature>
<dbReference type="Proteomes" id="UP000789739">
    <property type="component" value="Unassembled WGS sequence"/>
</dbReference>
<dbReference type="InterPro" id="IPR037525">
    <property type="entry name" value="Velvet_dom"/>
</dbReference>
<dbReference type="InterPro" id="IPR021740">
    <property type="entry name" value="Velvet"/>
</dbReference>
<keyword evidence="8" id="KW-1185">Reference proteome</keyword>
<comment type="subcellular location">
    <subcellularLocation>
        <location evidence="1">Nucleus</location>
    </subcellularLocation>
</comment>
<dbReference type="Pfam" id="PF11754">
    <property type="entry name" value="Velvet"/>
    <property type="match status" value="1"/>
</dbReference>
<reference evidence="7" key="1">
    <citation type="submission" date="2021-06" db="EMBL/GenBank/DDBJ databases">
        <authorList>
            <person name="Kallberg Y."/>
            <person name="Tangrot J."/>
            <person name="Rosling A."/>
        </authorList>
    </citation>
    <scope>NUCLEOTIDE SEQUENCE</scope>
    <source>
        <strain evidence="7">BR232B</strain>
    </source>
</reference>
<keyword evidence="4" id="KW-0539">Nucleus</keyword>
<evidence type="ECO:0000259" key="6">
    <source>
        <dbReference type="PROSITE" id="PS51821"/>
    </source>
</evidence>
<keyword evidence="3" id="KW-0804">Transcription</keyword>
<name>A0A9N8WQD2_9GLOM</name>
<evidence type="ECO:0000256" key="2">
    <source>
        <dbReference type="ARBA" id="ARBA00023015"/>
    </source>
</evidence>
<dbReference type="EMBL" id="CAJVPI010000167">
    <property type="protein sequence ID" value="CAG8493084.1"/>
    <property type="molecule type" value="Genomic_DNA"/>
</dbReference>
<dbReference type="PANTHER" id="PTHR33572:SF3">
    <property type="entry name" value="VELVET COMPLEX SUBUNIT B"/>
    <property type="match status" value="1"/>
</dbReference>
<evidence type="ECO:0000256" key="4">
    <source>
        <dbReference type="ARBA" id="ARBA00023242"/>
    </source>
</evidence>
<proteinExistence type="predicted"/>
<dbReference type="PANTHER" id="PTHR33572">
    <property type="entry name" value="SPORE DEVELOPMENT REGULATOR VOSA"/>
    <property type="match status" value="1"/>
</dbReference>
<feature type="region of interest" description="Disordered" evidence="5">
    <location>
        <begin position="258"/>
        <end position="280"/>
    </location>
</feature>
<accession>A0A9N8WQD2</accession>
<sequence length="295" mass="33105">MSSSNPMIPQQPPIIYRLEVAQQPVRARMCGFGEKDRRPVDPPPVVRLIMTTPDGKPIPASSVDHSMFAVHAGLWSSNRKKERNLVISPSSMAAHSTISIGSSSNVLSWNPTYTRNLMGSLTSSAYCLFNNHGQREIYFIFQDLSVRTEGTFTLKFQFADIGQLVRCGDPQSQVRVEAEAFSESFTVYAAKKFPGMTESTELSKMFAKQGIKIPIRKERRYSRSYLEDYQDGETPHLGTTSLFSNEDPNVDKLFDGYDKVPISDDNNNDDGVTDNNLRLSTTDSQGYLSYERINT</sequence>